<proteinExistence type="predicted"/>
<dbReference type="GO" id="GO:0008115">
    <property type="term" value="F:sarcosine oxidase activity"/>
    <property type="evidence" value="ECO:0007669"/>
    <property type="project" value="TreeGrafter"/>
</dbReference>
<evidence type="ECO:0000256" key="1">
    <source>
        <dbReference type="ARBA" id="ARBA00001974"/>
    </source>
</evidence>
<dbReference type="EMBL" id="VYSA01000001">
    <property type="protein sequence ID" value="KAA9111441.1"/>
    <property type="molecule type" value="Genomic_DNA"/>
</dbReference>
<dbReference type="GO" id="GO:0050660">
    <property type="term" value="F:flavin adenine dinucleotide binding"/>
    <property type="evidence" value="ECO:0007669"/>
    <property type="project" value="InterPro"/>
</dbReference>
<evidence type="ECO:0000256" key="2">
    <source>
        <dbReference type="ARBA" id="ARBA00022630"/>
    </source>
</evidence>
<dbReference type="AlphaFoldDB" id="A0A5J5J5Z0"/>
<dbReference type="InterPro" id="IPR045170">
    <property type="entry name" value="MTOX"/>
</dbReference>
<dbReference type="InterPro" id="IPR036188">
    <property type="entry name" value="FAD/NAD-bd_sf"/>
</dbReference>
<dbReference type="SUPFAM" id="SSF51905">
    <property type="entry name" value="FAD/NAD(P)-binding domain"/>
    <property type="match status" value="1"/>
</dbReference>
<protein>
    <submittedName>
        <fullName evidence="6">FAD-dependent oxidoreductase</fullName>
    </submittedName>
</protein>
<accession>A0A5J5J5Z0</accession>
<name>A0A5J5J5Z0_9MICO</name>
<evidence type="ECO:0000259" key="5">
    <source>
        <dbReference type="Pfam" id="PF01266"/>
    </source>
</evidence>
<dbReference type="InterPro" id="IPR006076">
    <property type="entry name" value="FAD-dep_OxRdtase"/>
</dbReference>
<keyword evidence="7" id="KW-1185">Reference proteome</keyword>
<keyword evidence="2" id="KW-0285">Flavoprotein</keyword>
<dbReference type="SUPFAM" id="SSF54373">
    <property type="entry name" value="FAD-linked reductases, C-terminal domain"/>
    <property type="match status" value="1"/>
</dbReference>
<dbReference type="RefSeq" id="WP_150448210.1">
    <property type="nucleotide sequence ID" value="NZ_VYSA01000001.1"/>
</dbReference>
<comment type="cofactor">
    <cofactor evidence="1">
        <name>FAD</name>
        <dbReference type="ChEBI" id="CHEBI:57692"/>
    </cofactor>
</comment>
<dbReference type="Gene3D" id="3.50.50.60">
    <property type="entry name" value="FAD/NAD(P)-binding domain"/>
    <property type="match status" value="1"/>
</dbReference>
<reference evidence="7" key="1">
    <citation type="submission" date="2019-09" db="EMBL/GenBank/DDBJ databases">
        <title>Mumia zhuanghuii sp. nov. isolated from the intestinal contents of plateau pika (Ochotona curzoniae) in the Qinghai-Tibet plateau of China.</title>
        <authorList>
            <person name="Tian Z."/>
        </authorList>
    </citation>
    <scope>NUCLEOTIDE SEQUENCE [LARGE SCALE GENOMIC DNA]</scope>
    <source>
        <strain evidence="7">JCM 30598</strain>
    </source>
</reference>
<dbReference type="Pfam" id="PF01266">
    <property type="entry name" value="DAO"/>
    <property type="match status" value="1"/>
</dbReference>
<dbReference type="PANTHER" id="PTHR10961">
    <property type="entry name" value="PEROXISOMAL SARCOSINE OXIDASE"/>
    <property type="match status" value="1"/>
</dbReference>
<sequence>MTESIDVAVIGAGAMGAAAAWHLARGGVSIEVFEQFEPGHAHGASHGTTRNFNVSYDEPGYLAWLRDARGLWRELEAESGLPLLTTSGIVNHGPARDLALVAAAIRAGGFAADILPADEAARRWPGFRFEGDVLYTPDAGRLDPAAAVRALLDGAAARGAAVSWRTPVTDLRILDDDRVQFTVDGVDGARTIRARRVVVAAGAWSTSLIGRIAGTALPTLRVTQEQPAHFAVRDESLEWPGFNHGPAADDPATAWFPTGVYGMLSPGEGVKAGWHAAGPEIDPDRRSYIPDPALTAAIVRYAREWLPGVDPDSFTETTCTYTSTPDSRFFLDRIGPVVIGAGFSGHGFKFTPVIGRVLAGLAQRD</sequence>
<keyword evidence="3" id="KW-0274">FAD</keyword>
<dbReference type="OrthoDB" id="9806257at2"/>
<dbReference type="Proteomes" id="UP000325827">
    <property type="component" value="Unassembled WGS sequence"/>
</dbReference>
<evidence type="ECO:0000256" key="4">
    <source>
        <dbReference type="ARBA" id="ARBA00023002"/>
    </source>
</evidence>
<evidence type="ECO:0000313" key="7">
    <source>
        <dbReference type="Proteomes" id="UP000325827"/>
    </source>
</evidence>
<evidence type="ECO:0000313" key="6">
    <source>
        <dbReference type="EMBL" id="KAA9111441.1"/>
    </source>
</evidence>
<feature type="domain" description="FAD dependent oxidoreductase" evidence="5">
    <location>
        <begin position="6"/>
        <end position="360"/>
    </location>
</feature>
<dbReference type="PANTHER" id="PTHR10961:SF7">
    <property type="entry name" value="FAD DEPENDENT OXIDOREDUCTASE DOMAIN-CONTAINING PROTEIN"/>
    <property type="match status" value="1"/>
</dbReference>
<dbReference type="Gene3D" id="3.30.9.10">
    <property type="entry name" value="D-Amino Acid Oxidase, subunit A, domain 2"/>
    <property type="match status" value="1"/>
</dbReference>
<keyword evidence="4" id="KW-0560">Oxidoreductase</keyword>
<organism evidence="6 7">
    <name type="scientific">Microbacterium rhizomatis</name>
    <dbReference type="NCBI Taxonomy" id="1631477"/>
    <lineage>
        <taxon>Bacteria</taxon>
        <taxon>Bacillati</taxon>
        <taxon>Actinomycetota</taxon>
        <taxon>Actinomycetes</taxon>
        <taxon>Micrococcales</taxon>
        <taxon>Microbacteriaceae</taxon>
        <taxon>Microbacterium</taxon>
    </lineage>
</organism>
<evidence type="ECO:0000256" key="3">
    <source>
        <dbReference type="ARBA" id="ARBA00022827"/>
    </source>
</evidence>
<gene>
    <name evidence="6" type="ORF">F6B43_07680</name>
</gene>
<comment type="caution">
    <text evidence="6">The sequence shown here is derived from an EMBL/GenBank/DDBJ whole genome shotgun (WGS) entry which is preliminary data.</text>
</comment>